<dbReference type="InterPro" id="IPR022790">
    <property type="entry name" value="GH26_dom"/>
</dbReference>
<dbReference type="InterPro" id="IPR016714">
    <property type="entry name" value="MANB/E"/>
</dbReference>
<feature type="chain" id="PRO_5045017875" description="Mannan endo-1,4-beta-mannosidase" evidence="4">
    <location>
        <begin position="23"/>
        <end position="369"/>
    </location>
</feature>
<gene>
    <name evidence="7" type="ORF">PQO05_07615</name>
</gene>
<evidence type="ECO:0000313" key="7">
    <source>
        <dbReference type="EMBL" id="WCT13801.1"/>
    </source>
</evidence>
<feature type="domain" description="GH26" evidence="6">
    <location>
        <begin position="34"/>
        <end position="359"/>
    </location>
</feature>
<evidence type="ECO:0000256" key="5">
    <source>
        <dbReference type="PROSITE-ProRule" id="PRU01100"/>
    </source>
</evidence>
<name>A0ABY7TBH6_9SPHI</name>
<dbReference type="PIRSF" id="PIRSF018168">
    <property type="entry name" value="Mannan-1_4-beta-mannosidase"/>
    <property type="match status" value="1"/>
</dbReference>
<dbReference type="PANTHER" id="PTHR40079">
    <property type="entry name" value="MANNAN ENDO-1,4-BETA-MANNOSIDASE E-RELATED"/>
    <property type="match status" value="1"/>
</dbReference>
<organism evidence="7 8">
    <name type="scientific">Mucilaginibacter jinjuensis</name>
    <dbReference type="NCBI Taxonomy" id="1176721"/>
    <lineage>
        <taxon>Bacteria</taxon>
        <taxon>Pseudomonadati</taxon>
        <taxon>Bacteroidota</taxon>
        <taxon>Sphingobacteriia</taxon>
        <taxon>Sphingobacteriales</taxon>
        <taxon>Sphingobacteriaceae</taxon>
        <taxon>Mucilaginibacter</taxon>
    </lineage>
</organism>
<comment type="similarity">
    <text evidence="1 4 5">Belongs to the glycosyl hydrolase 26 family.</text>
</comment>
<dbReference type="GO" id="GO:0016787">
    <property type="term" value="F:hydrolase activity"/>
    <property type="evidence" value="ECO:0007669"/>
    <property type="project" value="UniProtKB-KW"/>
</dbReference>
<dbReference type="InterPro" id="IPR017853">
    <property type="entry name" value="GH"/>
</dbReference>
<dbReference type="EMBL" id="CP117167">
    <property type="protein sequence ID" value="WCT13801.1"/>
    <property type="molecule type" value="Genomic_DNA"/>
</dbReference>
<dbReference type="PANTHER" id="PTHR40079:SF4">
    <property type="entry name" value="GH26 DOMAIN-CONTAINING PROTEIN-RELATED"/>
    <property type="match status" value="1"/>
</dbReference>
<evidence type="ECO:0000259" key="6">
    <source>
        <dbReference type="PROSITE" id="PS51764"/>
    </source>
</evidence>
<keyword evidence="4" id="KW-0732">Signal</keyword>
<keyword evidence="4" id="KW-0119">Carbohydrate metabolism</keyword>
<evidence type="ECO:0000256" key="4">
    <source>
        <dbReference type="PIRNR" id="PIRNR018168"/>
    </source>
</evidence>
<evidence type="ECO:0000256" key="1">
    <source>
        <dbReference type="ARBA" id="ARBA00007754"/>
    </source>
</evidence>
<proteinExistence type="inferred from homology"/>
<protein>
    <recommendedName>
        <fullName evidence="4">Mannan endo-1,4-beta-mannosidase</fullName>
        <ecNumber evidence="4">3.2.1.78</ecNumber>
    </recommendedName>
</protein>
<dbReference type="Gene3D" id="3.20.20.80">
    <property type="entry name" value="Glycosidases"/>
    <property type="match status" value="1"/>
</dbReference>
<keyword evidence="2 4" id="KW-0378">Hydrolase</keyword>
<dbReference type="EC" id="3.2.1.78" evidence="4"/>
<keyword evidence="4" id="KW-0964">Secreted</keyword>
<dbReference type="PRINTS" id="PR00739">
    <property type="entry name" value="GLHYDRLASE26"/>
</dbReference>
<dbReference type="Proteomes" id="UP001216139">
    <property type="component" value="Chromosome"/>
</dbReference>
<comment type="subcellular location">
    <subcellularLocation>
        <location evidence="4">Secreted</location>
    </subcellularLocation>
</comment>
<accession>A0ABY7TBH6</accession>
<feature type="active site" description="Nucleophile" evidence="5">
    <location>
        <position position="294"/>
    </location>
</feature>
<dbReference type="PROSITE" id="PS51764">
    <property type="entry name" value="GH26"/>
    <property type="match status" value="1"/>
</dbReference>
<dbReference type="InterPro" id="IPR000805">
    <property type="entry name" value="Glyco_hydro_26"/>
</dbReference>
<keyword evidence="8" id="KW-1185">Reference proteome</keyword>
<dbReference type="RefSeq" id="WP_273632108.1">
    <property type="nucleotide sequence ID" value="NZ_CP117167.1"/>
</dbReference>
<dbReference type="Pfam" id="PF02156">
    <property type="entry name" value="Glyco_hydro_26"/>
    <property type="match status" value="1"/>
</dbReference>
<dbReference type="SUPFAM" id="SSF51445">
    <property type="entry name" value="(Trans)glycosidases"/>
    <property type="match status" value="1"/>
</dbReference>
<keyword evidence="3 4" id="KW-0326">Glycosidase</keyword>
<evidence type="ECO:0000256" key="3">
    <source>
        <dbReference type="ARBA" id="ARBA00023295"/>
    </source>
</evidence>
<feature type="active site" description="Proton donor" evidence="5">
    <location>
        <position position="189"/>
    </location>
</feature>
<feature type="signal peptide" evidence="4">
    <location>
        <begin position="1"/>
        <end position="22"/>
    </location>
</feature>
<sequence>MKNILISYIAAILSFYGMNTQAQFKLPSDPKATKGSQNLYNSMQRLMGSNIMFGHHDDTGYGVNWRLQDDSSDVKAVTGSYPAVYGWDLAKLEHDSTADINGIPFKTQRTLVKEAYQRGGINTFCWHMDNPFNDQTAWDTTANSVKEILADGPTHDKYVEYLDKAAKYLKNLKDDDGEAIPILFRPFHELTGGWFWWGSKTTDPQDLVAIWRFTVDYLRKKKKIHNLLIVYSTADFNSTEDFLARYPGDDYVDFVGFDLYCLDNKQKFVQRLDKQLSILQQVANDHHKIACIPEIGYEGIPDANWWTVTLLPEISKYKLSYLLTWRNGNPNHYYAPYPGQQSAADFVKFYNSPNILFQNRLSPLGIYGK</sequence>
<reference evidence="7 8" key="1">
    <citation type="submission" date="2023-02" db="EMBL/GenBank/DDBJ databases">
        <title>Genome sequence of Mucilaginibacter jinjuensis strain KACC 16571.</title>
        <authorList>
            <person name="Kim S."/>
            <person name="Heo J."/>
            <person name="Kwon S.-W."/>
        </authorList>
    </citation>
    <scope>NUCLEOTIDE SEQUENCE [LARGE SCALE GENOMIC DNA]</scope>
    <source>
        <strain evidence="7 8">KACC 16571</strain>
    </source>
</reference>
<evidence type="ECO:0000256" key="2">
    <source>
        <dbReference type="ARBA" id="ARBA00022801"/>
    </source>
</evidence>
<comment type="catalytic activity">
    <reaction evidence="4">
        <text>Random hydrolysis of (1-&gt;4)-beta-D-mannosidic linkages in mannans, galactomannans and glucomannans.</text>
        <dbReference type="EC" id="3.2.1.78"/>
    </reaction>
</comment>
<evidence type="ECO:0000313" key="8">
    <source>
        <dbReference type="Proteomes" id="UP001216139"/>
    </source>
</evidence>